<sequence length="101" mass="11278">MAMRCAQRLHMDEMKIAREDAYWSQSLAAEAENVLSTRASKSKRSPGHAEKANESRCSDGGLDAAHVTGYEGVLPRLSTGWCREEMYLHCLRGNLGSHSYF</sequence>
<evidence type="ECO:0000313" key="3">
    <source>
        <dbReference type="Proteomes" id="UP000308671"/>
    </source>
</evidence>
<protein>
    <submittedName>
        <fullName evidence="2">Uncharacterized protein</fullName>
    </submittedName>
</protein>
<keyword evidence="3" id="KW-1185">Reference proteome</keyword>
<name>A0A4S8QZF4_9HELO</name>
<gene>
    <name evidence="2" type="ORF">BGAL_0170g00110</name>
</gene>
<proteinExistence type="predicted"/>
<comment type="caution">
    <text evidence="2">The sequence shown here is derived from an EMBL/GenBank/DDBJ whole genome shotgun (WGS) entry which is preliminary data.</text>
</comment>
<feature type="region of interest" description="Disordered" evidence="1">
    <location>
        <begin position="36"/>
        <end position="60"/>
    </location>
</feature>
<organism evidence="2 3">
    <name type="scientific">Botrytis galanthina</name>
    <dbReference type="NCBI Taxonomy" id="278940"/>
    <lineage>
        <taxon>Eukaryota</taxon>
        <taxon>Fungi</taxon>
        <taxon>Dikarya</taxon>
        <taxon>Ascomycota</taxon>
        <taxon>Pezizomycotina</taxon>
        <taxon>Leotiomycetes</taxon>
        <taxon>Helotiales</taxon>
        <taxon>Sclerotiniaceae</taxon>
        <taxon>Botrytis</taxon>
    </lineage>
</organism>
<accession>A0A4S8QZF4</accession>
<evidence type="ECO:0000313" key="2">
    <source>
        <dbReference type="EMBL" id="THV49981.1"/>
    </source>
</evidence>
<dbReference type="AlphaFoldDB" id="A0A4S8QZF4"/>
<reference evidence="2 3" key="1">
    <citation type="submission" date="2017-12" db="EMBL/GenBank/DDBJ databases">
        <title>Comparative genomics of Botrytis spp.</title>
        <authorList>
            <person name="Valero-Jimenez C.A."/>
            <person name="Tapia P."/>
            <person name="Veloso J."/>
            <person name="Silva-Moreno E."/>
            <person name="Staats M."/>
            <person name="Valdes J.H."/>
            <person name="Van Kan J.A.L."/>
        </authorList>
    </citation>
    <scope>NUCLEOTIDE SEQUENCE [LARGE SCALE GENOMIC DNA]</scope>
    <source>
        <strain evidence="2 3">MUCL435</strain>
    </source>
</reference>
<dbReference type="EMBL" id="PQXL01000170">
    <property type="protein sequence ID" value="THV49981.1"/>
    <property type="molecule type" value="Genomic_DNA"/>
</dbReference>
<evidence type="ECO:0000256" key="1">
    <source>
        <dbReference type="SAM" id="MobiDB-lite"/>
    </source>
</evidence>
<feature type="compositionally biased region" description="Basic and acidic residues" evidence="1">
    <location>
        <begin position="47"/>
        <end position="57"/>
    </location>
</feature>
<dbReference type="Proteomes" id="UP000308671">
    <property type="component" value="Unassembled WGS sequence"/>
</dbReference>